<dbReference type="Proteomes" id="UP000266260">
    <property type="component" value="Unassembled WGS sequence"/>
</dbReference>
<dbReference type="AlphaFoldDB" id="A0A398D3Z1"/>
<sequence>MITERQLMERTQQLEVEYATEIADIRAVQRRNFLRILDAFHAVGLSTSDLRPMSGYGIGDNLRDKTECIFAHLYGAQAALVRPQIISGTHALAIALFGVLRPGDLLCSVTGAPYDTMEEIIGIRPSDGSLAEFGVSYVQCDITASPAEQWEEQLERCFSTQLPKLVLIQRSRGYKRIRALCEGEIARMISTVKHVSPKSLVLVDNCYGDLLEDREPTMDGADLLASSFMKNIGAGIAPTGGYVVGTSRAVALAATRYSSPGVGAEIGPNLGFAETFLRSLLFAPMVIEQVLTGNVLASALLQENGFVVDPGPHEIRGDIVLRIECGSRERFAAFARAVQECSALDADAVPEPSPMQGYETEVLMAGGTFVQGSTIELSFDGPVREPYVGYLQGGLNAWQVVQATARGIVYSMNVRK</sequence>
<dbReference type="Gene3D" id="3.40.640.10">
    <property type="entry name" value="Type I PLP-dependent aspartate aminotransferase-like (Major domain)"/>
    <property type="match status" value="1"/>
</dbReference>
<dbReference type="InterPro" id="IPR015424">
    <property type="entry name" value="PyrdxlP-dep_Trfase"/>
</dbReference>
<dbReference type="PANTHER" id="PTHR46658:SF1">
    <property type="entry name" value="CYS OR MET METABOLISM PYRIDOXAL-PHOSPHATE-DEPENDENT ENZYME"/>
    <property type="match status" value="1"/>
</dbReference>
<gene>
    <name evidence="2" type="ORF">SMC5_04725</name>
    <name evidence="1" type="ORF">SMC6_02670</name>
</gene>
<accession>A0A398DGP8</accession>
<comment type="caution">
    <text evidence="1">The sequence shown here is derived from an EMBL/GenBank/DDBJ whole genome shotgun (WGS) entry which is preliminary data.</text>
</comment>
<evidence type="ECO:0000313" key="3">
    <source>
        <dbReference type="Proteomes" id="UP000266260"/>
    </source>
</evidence>
<evidence type="ECO:0000313" key="2">
    <source>
        <dbReference type="EMBL" id="RIE11348.1"/>
    </source>
</evidence>
<dbReference type="InterPro" id="IPR009651">
    <property type="entry name" value="Met_g_lyase_put"/>
</dbReference>
<keyword evidence="3" id="KW-1185">Reference proteome</keyword>
<evidence type="ECO:0000313" key="4">
    <source>
        <dbReference type="Proteomes" id="UP000266489"/>
    </source>
</evidence>
<reference evidence="3 4" key="1">
    <citation type="submission" date="2018-09" db="EMBL/GenBank/DDBJ databases">
        <title>Discovery and Ecogenomic Context for Candidatus Cryosericales, a Global Caldiserica Order Active in Thawing Permafrost.</title>
        <authorList>
            <person name="Martinez M.A."/>
            <person name="Woodcroft B.J."/>
            <person name="Ignacio Espinoza J.C."/>
            <person name="Zayed A."/>
            <person name="Singleton C.M."/>
            <person name="Boyd J."/>
            <person name="Li Y.-F."/>
            <person name="Purvine S."/>
            <person name="Maughan H."/>
            <person name="Hodgkins S.B."/>
            <person name="Anderson D."/>
            <person name="Sederholm M."/>
            <person name="Temperton B."/>
            <person name="Saleska S.R."/>
            <person name="Tyson G.W."/>
            <person name="Rich V.I."/>
        </authorList>
    </citation>
    <scope>NUCLEOTIDE SEQUENCE [LARGE SCALE GENOMIC DNA]</scope>
    <source>
        <strain evidence="2 4">SMC5</strain>
        <strain evidence="1 3">SMC6</strain>
    </source>
</reference>
<dbReference type="SUPFAM" id="SSF53383">
    <property type="entry name" value="PLP-dependent transferases"/>
    <property type="match status" value="1"/>
</dbReference>
<protein>
    <recommendedName>
        <fullName evidence="5">Aluminum resistance family protein</fullName>
    </recommendedName>
</protein>
<evidence type="ECO:0008006" key="5">
    <source>
        <dbReference type="Google" id="ProtNLM"/>
    </source>
</evidence>
<dbReference type="Pfam" id="PF06838">
    <property type="entry name" value="Met_gamma_lyase"/>
    <property type="match status" value="1"/>
</dbReference>
<proteinExistence type="predicted"/>
<dbReference type="PANTHER" id="PTHR46658">
    <property type="entry name" value="CYS OR MET METABOLISM PYRIDOXAL-PHOSPHATE-DEPENDENT ENZYME"/>
    <property type="match status" value="1"/>
</dbReference>
<dbReference type="Gene3D" id="3.90.1150.60">
    <property type="entry name" value="Methioning gamme-lyase, C-terminal domain"/>
    <property type="match status" value="1"/>
</dbReference>
<dbReference type="InterPro" id="IPR015421">
    <property type="entry name" value="PyrdxlP-dep_Trfase_major"/>
</dbReference>
<dbReference type="OrthoDB" id="9764766at2"/>
<evidence type="ECO:0000313" key="1">
    <source>
        <dbReference type="EMBL" id="RIE09553.1"/>
    </source>
</evidence>
<dbReference type="EMBL" id="QXIU01000114">
    <property type="protein sequence ID" value="RIE11348.1"/>
    <property type="molecule type" value="Genomic_DNA"/>
</dbReference>
<organism evidence="1 3">
    <name type="scientific">Candidatus Cryosericum odellii</name>
    <dbReference type="NCBI Taxonomy" id="2290917"/>
    <lineage>
        <taxon>Bacteria</taxon>
        <taxon>Pseudomonadati</taxon>
        <taxon>Caldisericota/Cryosericota group</taxon>
        <taxon>Candidatus Cryosericota</taxon>
        <taxon>Candidatus Cryosericia</taxon>
        <taxon>Candidatus Cryosericales</taxon>
        <taxon>Candidatus Cryosericaceae</taxon>
        <taxon>Candidatus Cryosericum</taxon>
    </lineage>
</organism>
<accession>A0A398D3Z1</accession>
<dbReference type="Proteomes" id="UP000266489">
    <property type="component" value="Unassembled WGS sequence"/>
</dbReference>
<name>A0A398D3Z1_9BACT</name>
<dbReference type="RefSeq" id="WP_119119805.1">
    <property type="nucleotide sequence ID" value="NZ_QXIT01000047.1"/>
</dbReference>
<dbReference type="EMBL" id="QXIT01000047">
    <property type="protein sequence ID" value="RIE09553.1"/>
    <property type="molecule type" value="Genomic_DNA"/>
</dbReference>